<geneLocation type="plasmid" evidence="5 6">
    <name>unnamed1</name>
</geneLocation>
<dbReference type="PROSITE" id="PS00211">
    <property type="entry name" value="ABC_TRANSPORTER_1"/>
    <property type="match status" value="1"/>
</dbReference>
<dbReference type="Proteomes" id="UP000245629">
    <property type="component" value="Plasmid unnamed1"/>
</dbReference>
<evidence type="ECO:0000313" key="6">
    <source>
        <dbReference type="Proteomes" id="UP000245629"/>
    </source>
</evidence>
<dbReference type="InterPro" id="IPR051782">
    <property type="entry name" value="ABC_Transporter_VariousFunc"/>
</dbReference>
<keyword evidence="2" id="KW-0547">Nucleotide-binding</keyword>
<dbReference type="Pfam" id="PF00005">
    <property type="entry name" value="ABC_tran"/>
    <property type="match status" value="1"/>
</dbReference>
<gene>
    <name evidence="5" type="ORF">DEW08_21520</name>
</gene>
<keyword evidence="5" id="KW-0614">Plasmid</keyword>
<dbReference type="InterPro" id="IPR027417">
    <property type="entry name" value="P-loop_NTPase"/>
</dbReference>
<organism evidence="5 6">
    <name type="scientific">Azospirillum thermophilum</name>
    <dbReference type="NCBI Taxonomy" id="2202148"/>
    <lineage>
        <taxon>Bacteria</taxon>
        <taxon>Pseudomonadati</taxon>
        <taxon>Pseudomonadota</taxon>
        <taxon>Alphaproteobacteria</taxon>
        <taxon>Rhodospirillales</taxon>
        <taxon>Azospirillaceae</taxon>
        <taxon>Azospirillum</taxon>
    </lineage>
</organism>
<dbReference type="RefSeq" id="WP_109331231.1">
    <property type="nucleotide sequence ID" value="NZ_CP029356.1"/>
</dbReference>
<dbReference type="Gene3D" id="3.40.50.300">
    <property type="entry name" value="P-loop containing nucleotide triphosphate hydrolases"/>
    <property type="match status" value="1"/>
</dbReference>
<evidence type="ECO:0000313" key="5">
    <source>
        <dbReference type="EMBL" id="AWK88683.1"/>
    </source>
</evidence>
<dbReference type="OrthoDB" id="9778547at2"/>
<sequence length="319" mass="34113">MTAPVNDDAATIRVEGVSKRYGDQYAVREVDLTMAPGECVAMVGHNGAGKSSLIKLMLGLTTPTEGGIRVLGGDPSSAAASHIRRQVGFLPENVAFHPNMTGRETLDFYAKLKGAPRHGNDALFERVGLEPAAVKRRVGTYSKGMRQRLALAQALLGGPKVLFLDEPTTGLDPALRQSFYEIVGHLRDAGTTVLLCSHALTELEGQADRVVVMNRGRKVADGSLATLRSLAQLPVRIRLTLPSGDIDTLAARIGEGASVTRLAGGVVELACANDDKVDLVRRISCDGPPASRLDIADIEIVQPSLDEMYAHFLRREAAE</sequence>
<dbReference type="GO" id="GO:0005524">
    <property type="term" value="F:ATP binding"/>
    <property type="evidence" value="ECO:0007669"/>
    <property type="project" value="UniProtKB-KW"/>
</dbReference>
<keyword evidence="1" id="KW-0813">Transport</keyword>
<name>A0A2S2CVX6_9PROT</name>
<dbReference type="SUPFAM" id="SSF52540">
    <property type="entry name" value="P-loop containing nucleoside triphosphate hydrolases"/>
    <property type="match status" value="1"/>
</dbReference>
<keyword evidence="3 5" id="KW-0067">ATP-binding</keyword>
<evidence type="ECO:0000256" key="3">
    <source>
        <dbReference type="ARBA" id="ARBA00022840"/>
    </source>
</evidence>
<dbReference type="InterPro" id="IPR003593">
    <property type="entry name" value="AAA+_ATPase"/>
</dbReference>
<dbReference type="EMBL" id="CP029356">
    <property type="protein sequence ID" value="AWK88683.1"/>
    <property type="molecule type" value="Genomic_DNA"/>
</dbReference>
<keyword evidence="6" id="KW-1185">Reference proteome</keyword>
<evidence type="ECO:0000259" key="4">
    <source>
        <dbReference type="PROSITE" id="PS50893"/>
    </source>
</evidence>
<accession>A0A2S2CVX6</accession>
<dbReference type="InterPro" id="IPR003439">
    <property type="entry name" value="ABC_transporter-like_ATP-bd"/>
</dbReference>
<dbReference type="SMART" id="SM00382">
    <property type="entry name" value="AAA"/>
    <property type="match status" value="1"/>
</dbReference>
<dbReference type="PANTHER" id="PTHR42939:SF1">
    <property type="entry name" value="ABC TRANSPORTER ATP-BINDING PROTEIN ALBC-RELATED"/>
    <property type="match status" value="1"/>
</dbReference>
<dbReference type="PROSITE" id="PS50893">
    <property type="entry name" value="ABC_TRANSPORTER_2"/>
    <property type="match status" value="1"/>
</dbReference>
<dbReference type="CDD" id="cd03230">
    <property type="entry name" value="ABC_DR_subfamily_A"/>
    <property type="match status" value="1"/>
</dbReference>
<dbReference type="PANTHER" id="PTHR42939">
    <property type="entry name" value="ABC TRANSPORTER ATP-BINDING PROTEIN ALBC-RELATED"/>
    <property type="match status" value="1"/>
</dbReference>
<dbReference type="AlphaFoldDB" id="A0A2S2CVX6"/>
<evidence type="ECO:0000256" key="1">
    <source>
        <dbReference type="ARBA" id="ARBA00022448"/>
    </source>
</evidence>
<reference evidence="6" key="1">
    <citation type="submission" date="2018-05" db="EMBL/GenBank/DDBJ databases">
        <title>Azospirillum thermophila sp. nov., a novel isolated from hot spring.</title>
        <authorList>
            <person name="Zhao Z."/>
        </authorList>
    </citation>
    <scope>NUCLEOTIDE SEQUENCE [LARGE SCALE GENOMIC DNA]</scope>
    <source>
        <strain evidence="6">CFH 70021</strain>
        <plasmid evidence="6">unnamed1</plasmid>
    </source>
</reference>
<dbReference type="KEGG" id="azz:DEW08_21520"/>
<dbReference type="InterPro" id="IPR017871">
    <property type="entry name" value="ABC_transporter-like_CS"/>
</dbReference>
<proteinExistence type="predicted"/>
<evidence type="ECO:0000256" key="2">
    <source>
        <dbReference type="ARBA" id="ARBA00022741"/>
    </source>
</evidence>
<dbReference type="GO" id="GO:0016887">
    <property type="term" value="F:ATP hydrolysis activity"/>
    <property type="evidence" value="ECO:0007669"/>
    <property type="project" value="InterPro"/>
</dbReference>
<protein>
    <submittedName>
        <fullName evidence="5">ABC transporter ATP-binding protein</fullName>
    </submittedName>
</protein>
<feature type="domain" description="ABC transporter" evidence="4">
    <location>
        <begin position="12"/>
        <end position="240"/>
    </location>
</feature>